<dbReference type="InterPro" id="IPR001478">
    <property type="entry name" value="PDZ"/>
</dbReference>
<dbReference type="Pfam" id="PF13365">
    <property type="entry name" value="Trypsin_2"/>
    <property type="match status" value="1"/>
</dbReference>
<keyword evidence="2 6" id="KW-0645">Protease</keyword>
<dbReference type="SMART" id="SM00228">
    <property type="entry name" value="PDZ"/>
    <property type="match status" value="1"/>
</dbReference>
<feature type="domain" description="PDZ" evidence="5">
    <location>
        <begin position="379"/>
        <end position="429"/>
    </location>
</feature>
<dbReference type="InterPro" id="IPR036034">
    <property type="entry name" value="PDZ_sf"/>
</dbReference>
<dbReference type="PANTHER" id="PTHR22939">
    <property type="entry name" value="SERINE PROTEASE FAMILY S1C HTRA-RELATED"/>
    <property type="match status" value="1"/>
</dbReference>
<protein>
    <submittedName>
        <fullName evidence="6">Serine protease Do</fullName>
    </submittedName>
</protein>
<dbReference type="PROSITE" id="PS50106">
    <property type="entry name" value="PDZ"/>
    <property type="match status" value="1"/>
</dbReference>
<keyword evidence="7" id="KW-1185">Reference proteome</keyword>
<keyword evidence="4" id="KW-0732">Signal</keyword>
<dbReference type="GO" id="GO:0006508">
    <property type="term" value="P:proteolysis"/>
    <property type="evidence" value="ECO:0007669"/>
    <property type="project" value="UniProtKB-KW"/>
</dbReference>
<evidence type="ECO:0000259" key="5">
    <source>
        <dbReference type="PROSITE" id="PS50106"/>
    </source>
</evidence>
<dbReference type="PRINTS" id="PR00834">
    <property type="entry name" value="PROTEASES2C"/>
</dbReference>
<dbReference type="RefSeq" id="WP_090995926.1">
    <property type="nucleotide sequence ID" value="NZ_FOPP01000009.1"/>
</dbReference>
<comment type="similarity">
    <text evidence="1">Belongs to the peptidase S1C family.</text>
</comment>
<dbReference type="Pfam" id="PF13180">
    <property type="entry name" value="PDZ_2"/>
    <property type="match status" value="1"/>
</dbReference>
<dbReference type="Gene3D" id="2.30.42.10">
    <property type="match status" value="1"/>
</dbReference>
<evidence type="ECO:0000256" key="2">
    <source>
        <dbReference type="ARBA" id="ARBA00022670"/>
    </source>
</evidence>
<evidence type="ECO:0000313" key="6">
    <source>
        <dbReference type="EMBL" id="SFH34084.1"/>
    </source>
</evidence>
<feature type="signal peptide" evidence="4">
    <location>
        <begin position="1"/>
        <end position="24"/>
    </location>
</feature>
<dbReference type="SUPFAM" id="SSF50494">
    <property type="entry name" value="Trypsin-like serine proteases"/>
    <property type="match status" value="2"/>
</dbReference>
<name>A0A1I2Z8H2_9SPHI</name>
<dbReference type="SUPFAM" id="SSF50156">
    <property type="entry name" value="PDZ domain-like"/>
    <property type="match status" value="1"/>
</dbReference>
<organism evidence="6 7">
    <name type="scientific">Pedobacter insulae</name>
    <dbReference type="NCBI Taxonomy" id="414048"/>
    <lineage>
        <taxon>Bacteria</taxon>
        <taxon>Pseudomonadati</taxon>
        <taxon>Bacteroidota</taxon>
        <taxon>Sphingobacteriia</taxon>
        <taxon>Sphingobacteriales</taxon>
        <taxon>Sphingobacteriaceae</taxon>
        <taxon>Pedobacter</taxon>
    </lineage>
</organism>
<evidence type="ECO:0000256" key="1">
    <source>
        <dbReference type="ARBA" id="ARBA00010541"/>
    </source>
</evidence>
<dbReference type="PANTHER" id="PTHR22939:SF129">
    <property type="entry name" value="SERINE PROTEASE HTRA2, MITOCHONDRIAL"/>
    <property type="match status" value="1"/>
</dbReference>
<dbReference type="OrthoDB" id="728837at2"/>
<dbReference type="Gene3D" id="2.40.10.120">
    <property type="match status" value="1"/>
</dbReference>
<feature type="chain" id="PRO_5011796109" evidence="4">
    <location>
        <begin position="25"/>
        <end position="552"/>
    </location>
</feature>
<dbReference type="EMBL" id="FOPP01000009">
    <property type="protein sequence ID" value="SFH34084.1"/>
    <property type="molecule type" value="Genomic_DNA"/>
</dbReference>
<reference evidence="6 7" key="1">
    <citation type="submission" date="2016-10" db="EMBL/GenBank/DDBJ databases">
        <authorList>
            <person name="de Groot N.N."/>
        </authorList>
    </citation>
    <scope>NUCLEOTIDE SEQUENCE [LARGE SCALE GENOMIC DNA]</scope>
    <source>
        <strain evidence="6 7">DSM 18684</strain>
    </source>
</reference>
<dbReference type="GO" id="GO:0004252">
    <property type="term" value="F:serine-type endopeptidase activity"/>
    <property type="evidence" value="ECO:0007669"/>
    <property type="project" value="InterPro"/>
</dbReference>
<accession>A0A1I2Z8H2</accession>
<proteinExistence type="inferred from homology"/>
<dbReference type="InterPro" id="IPR009003">
    <property type="entry name" value="Peptidase_S1_PA"/>
</dbReference>
<sequence>MNNLNLRQITVWFLSLALSSSVFAQPASKELQQKTIEAIKKVYPASVRLWGFDVTKNERNSAQFSGVVVTKDGVILTAAHTVSPGQTYKVFFPDGRTAMAKALGRIDLAESRGIPDVGMLQLMENGPFPFAELGNSSNLIQTAPCISISYPEKLNQELPTIRFGQIVDPKNQYGFIQSSCKMEPGDSGGPLFDIDGKVIGIHSAIDVSETMNFEVPIDVFRKYWTALHEEKNYAVYPAADSLTVNAGAIASPSLSRSFLKHSKLANNVVLVQSMVDDKKTTAEATLLNFKDARGKKSQWMIGKSSLLTGSLTMVNSKGSKIEVVYRDPENDLVLLKSVEKQQGGFKIEAGQSVIPNIGTFVTSLFHDGKQEHSIVGGTNITLPKSSSIPYLGIAVLYKSTPATVSVIKPGTPAARAGIKAGDSILSINGIILHQASDFTPTLAKFWAGEQVQVVWRSAGKQHEQQIPLIDRAFVPSNHPVDKFAGGNSTRRDGFPAVFVHDAIILPTQCGAPIVDIHGNLLGITIARYSRAVALGLPTPVIISFLEKATSIR</sequence>
<dbReference type="InterPro" id="IPR001940">
    <property type="entry name" value="Peptidase_S1C"/>
</dbReference>
<evidence type="ECO:0000256" key="4">
    <source>
        <dbReference type="SAM" id="SignalP"/>
    </source>
</evidence>
<gene>
    <name evidence="6" type="ORF">SAMN04489864_10963</name>
</gene>
<dbReference type="STRING" id="414048.SAMN04489864_10963"/>
<dbReference type="AlphaFoldDB" id="A0A1I2Z8H2"/>
<dbReference type="Proteomes" id="UP000199666">
    <property type="component" value="Unassembled WGS sequence"/>
</dbReference>
<evidence type="ECO:0000256" key="3">
    <source>
        <dbReference type="ARBA" id="ARBA00022801"/>
    </source>
</evidence>
<keyword evidence="3" id="KW-0378">Hydrolase</keyword>
<evidence type="ECO:0000313" key="7">
    <source>
        <dbReference type="Proteomes" id="UP000199666"/>
    </source>
</evidence>